<dbReference type="InterPro" id="IPR036597">
    <property type="entry name" value="Fido-like_dom_sf"/>
</dbReference>
<dbReference type="PROSITE" id="PS51459">
    <property type="entry name" value="FIDO"/>
    <property type="match status" value="1"/>
</dbReference>
<organism evidence="2 3">
    <name type="scientific">Methylocapsa polymorpha</name>
    <dbReference type="NCBI Taxonomy" id="3080828"/>
    <lineage>
        <taxon>Bacteria</taxon>
        <taxon>Pseudomonadati</taxon>
        <taxon>Pseudomonadota</taxon>
        <taxon>Alphaproteobacteria</taxon>
        <taxon>Hyphomicrobiales</taxon>
        <taxon>Beijerinckiaceae</taxon>
        <taxon>Methylocapsa</taxon>
    </lineage>
</organism>
<accession>A0ABZ0HQE7</accession>
<name>A0ABZ0HQE7_9HYPH</name>
<dbReference type="Proteomes" id="UP001626536">
    <property type="component" value="Chromosome"/>
</dbReference>
<dbReference type="InterPro" id="IPR003812">
    <property type="entry name" value="Fido"/>
</dbReference>
<sequence length="257" mass="28611">MLAALIDSIEQRKARLDRLRPLSAAALAQLQKHYDVELTYTSNAIEGNTLTLRETAEVIEHGITVGGKSLRDHLEAVDHYEAVQWMRELAARTTPIDESAVCELHRRIVARSQPAIAGIYSRLPRRIAGSSVVFPNPAKIPQLMEEFSAWLKTAPLDPASVFEAHFRLTAIHPFGDGNGRTARLLMNLLLIRGGYPPVAVRLEDRKTYLDALERGSLVEDLQPFQSFMHERLEATLGEYLSALEEALPQPDPTRSAG</sequence>
<protein>
    <submittedName>
        <fullName evidence="2">Fic family protein</fullName>
    </submittedName>
</protein>
<reference evidence="2 3" key="1">
    <citation type="submission" date="2023-10" db="EMBL/GenBank/DDBJ databases">
        <title>Novel methanotroph of the genus Methylocapsa from a subarctic wetland.</title>
        <authorList>
            <person name="Belova S.E."/>
            <person name="Oshkin I.Y."/>
            <person name="Miroshnikov K."/>
            <person name="Dedysh S.N."/>
        </authorList>
    </citation>
    <scope>NUCLEOTIDE SEQUENCE [LARGE SCALE GENOMIC DNA]</scope>
    <source>
        <strain evidence="2 3">RX1</strain>
    </source>
</reference>
<dbReference type="Pfam" id="PF02661">
    <property type="entry name" value="Fic"/>
    <property type="match status" value="1"/>
</dbReference>
<dbReference type="Gene3D" id="1.10.3290.10">
    <property type="entry name" value="Fido-like domain"/>
    <property type="match status" value="1"/>
</dbReference>
<evidence type="ECO:0000313" key="3">
    <source>
        <dbReference type="Proteomes" id="UP001626536"/>
    </source>
</evidence>
<dbReference type="PANTHER" id="PTHR13504">
    <property type="entry name" value="FIDO DOMAIN-CONTAINING PROTEIN DDB_G0283145"/>
    <property type="match status" value="1"/>
</dbReference>
<keyword evidence="3" id="KW-1185">Reference proteome</keyword>
<feature type="domain" description="Fido" evidence="1">
    <location>
        <begin position="96"/>
        <end position="230"/>
    </location>
</feature>
<dbReference type="RefSeq" id="WP_407338215.1">
    <property type="nucleotide sequence ID" value="NZ_CP136862.1"/>
</dbReference>
<gene>
    <name evidence="2" type="ORF">RZS28_13275</name>
</gene>
<dbReference type="PANTHER" id="PTHR13504:SF38">
    <property type="entry name" value="FIDO DOMAIN-CONTAINING PROTEIN"/>
    <property type="match status" value="1"/>
</dbReference>
<proteinExistence type="predicted"/>
<dbReference type="EMBL" id="CP136862">
    <property type="protein sequence ID" value="WOJ88778.1"/>
    <property type="molecule type" value="Genomic_DNA"/>
</dbReference>
<evidence type="ECO:0000259" key="1">
    <source>
        <dbReference type="PROSITE" id="PS51459"/>
    </source>
</evidence>
<dbReference type="InterPro" id="IPR040198">
    <property type="entry name" value="Fido_containing"/>
</dbReference>
<evidence type="ECO:0000313" key="2">
    <source>
        <dbReference type="EMBL" id="WOJ88778.1"/>
    </source>
</evidence>
<dbReference type="SUPFAM" id="SSF140931">
    <property type="entry name" value="Fic-like"/>
    <property type="match status" value="1"/>
</dbReference>